<evidence type="ECO:0000256" key="1">
    <source>
        <dbReference type="SAM" id="Phobius"/>
    </source>
</evidence>
<dbReference type="InterPro" id="IPR025461">
    <property type="entry name" value="ABA4-like"/>
</dbReference>
<dbReference type="Pfam" id="PF14108">
    <property type="entry name" value="ABA4-like"/>
    <property type="match status" value="1"/>
</dbReference>
<dbReference type="Proteomes" id="UP000297891">
    <property type="component" value="Unassembled WGS sequence"/>
</dbReference>
<keyword evidence="1" id="KW-0812">Transmembrane</keyword>
<protein>
    <submittedName>
        <fullName evidence="2">DUF4281 domain-containing protein</fullName>
    </submittedName>
</protein>
<dbReference type="RefSeq" id="WP_100789263.1">
    <property type="nucleotide sequence ID" value="NZ_NPDQ01000001.1"/>
</dbReference>
<accession>A0A2M9Y6P9</accession>
<feature type="transmembrane region" description="Helical" evidence="1">
    <location>
        <begin position="109"/>
        <end position="131"/>
    </location>
</feature>
<dbReference type="EMBL" id="RQFP01000001">
    <property type="protein sequence ID" value="TGK95769.1"/>
    <property type="molecule type" value="Genomic_DNA"/>
</dbReference>
<keyword evidence="1" id="KW-1133">Transmembrane helix</keyword>
<reference evidence="2" key="1">
    <citation type="journal article" date="2019" name="PLoS Negl. Trop. Dis.">
        <title>Revisiting the worldwide diversity of Leptospira species in the environment.</title>
        <authorList>
            <person name="Vincent A.T."/>
            <person name="Schiettekatte O."/>
            <person name="Bourhy P."/>
            <person name="Veyrier F.J."/>
            <person name="Picardeau M."/>
        </authorList>
    </citation>
    <scope>NUCLEOTIDE SEQUENCE [LARGE SCALE GENOMIC DNA]</scope>
    <source>
        <strain evidence="2">201800277</strain>
    </source>
</reference>
<feature type="transmembrane region" description="Helical" evidence="1">
    <location>
        <begin position="36"/>
        <end position="56"/>
    </location>
</feature>
<sequence length="145" mass="16216">MNPSLIFQIANGIAAVAWLILIFSPNQVKVIKYLRVFVSGLLFGGVYVVYVIFGSGEAEGNFSSLESVRSLFASDSFLLAGWIHYLAFDLFLGTWEVEDGSKEGINRWFLVPSLALTFYFGPGGLLSYLILRFLVKKFNRKVKTT</sequence>
<comment type="caution">
    <text evidence="2">The sequence shown here is derived from an EMBL/GenBank/DDBJ whole genome shotgun (WGS) entry which is preliminary data.</text>
</comment>
<evidence type="ECO:0000313" key="2">
    <source>
        <dbReference type="EMBL" id="TGK95769.1"/>
    </source>
</evidence>
<dbReference type="OrthoDB" id="345237at2"/>
<keyword evidence="1" id="KW-0472">Membrane</keyword>
<evidence type="ECO:0000313" key="3">
    <source>
        <dbReference type="Proteomes" id="UP000297891"/>
    </source>
</evidence>
<organism evidence="2 3">
    <name type="scientific">Leptospira brenneri</name>
    <dbReference type="NCBI Taxonomy" id="2023182"/>
    <lineage>
        <taxon>Bacteria</taxon>
        <taxon>Pseudomonadati</taxon>
        <taxon>Spirochaetota</taxon>
        <taxon>Spirochaetia</taxon>
        <taxon>Leptospirales</taxon>
        <taxon>Leptospiraceae</taxon>
        <taxon>Leptospira</taxon>
    </lineage>
</organism>
<proteinExistence type="predicted"/>
<gene>
    <name evidence="2" type="ORF">EHQ30_03820</name>
</gene>
<name>A0A2M9Y6P9_9LEPT</name>
<feature type="transmembrane region" description="Helical" evidence="1">
    <location>
        <begin position="6"/>
        <end position="24"/>
    </location>
</feature>
<keyword evidence="3" id="KW-1185">Reference proteome</keyword>
<dbReference type="AlphaFoldDB" id="A0A2M9Y6P9"/>